<evidence type="ECO:0000256" key="1">
    <source>
        <dbReference type="SAM" id="MobiDB-lite"/>
    </source>
</evidence>
<dbReference type="Proteomes" id="UP001632037">
    <property type="component" value="Unassembled WGS sequence"/>
</dbReference>
<dbReference type="Gene3D" id="2.130.10.10">
    <property type="entry name" value="YVTN repeat-like/Quinoprotein amine dehydrogenase"/>
    <property type="match status" value="1"/>
</dbReference>
<sequence length="699" mass="76730">MQNPLQSLRERIRAVCVHDQAQWDSTWKEVLGEWSSHRGKIPPDVFFEALEANSVFLNRSEARMLLKEFQEPNGSVLAKKFLRWVALSAPGDHVDPDFIFPQLPQPYRRIRKVLDEDIIDAAWKLITSSLRDADGPSRSSTGDRSDYEVAKARTSEPTWQIPLDDAQEVSALVSHCLLPLVVAAISSKATDPFLRVLSTGNNDVQVLGDVPITFPVETQPADSELHVSVKNVTPLRLVSDNTCSLALHLESTSVESQAKPVECVSVYTINTGSPGEFTCQCVAVVRMPAEFSIASIKLSPDSKVLAVTCVDSAILALFSLQREENQETRTLTSPGFQVDLTPTRSPFAEDESEPQVHFLSAPSSQARAIPHTYAFVVCYDLKVLKFMLPTSSSSVPVLLTPVKSWEHLTRITTSAQDLTTQFLVVGCQDGSLVVWDLVRDSDYAFLSHSEGKKEGSEWTSVVFHQSGYIVAASKQQLFSFDVRERNQPVLTRVASPPSTPSSRSTITRVTMSAAPVALVQCSDGMVWIHDIRNAEAISSLKTSTGTCITDNQDVVATGSSTPLVNVYSWRFLPILTDKELVHAAGSSASVLPSGNQLEAIFFRLAGEFPSPQAKTSIASSPGRISVSFSSLPTKEVDQDEKEPATDLSIQLEPLAVDNNAFFELFCRESLDPLAIADKEAKLHRKRRELLKVMATGGAW</sequence>
<dbReference type="AlphaFoldDB" id="A0ABD3F8B2"/>
<accession>A0ABD3F8B2</accession>
<dbReference type="SUPFAM" id="SSF50978">
    <property type="entry name" value="WD40 repeat-like"/>
    <property type="match status" value="1"/>
</dbReference>
<evidence type="ECO:0000313" key="3">
    <source>
        <dbReference type="Proteomes" id="UP001632037"/>
    </source>
</evidence>
<proteinExistence type="predicted"/>
<feature type="region of interest" description="Disordered" evidence="1">
    <location>
        <begin position="131"/>
        <end position="150"/>
    </location>
</feature>
<evidence type="ECO:0000313" key="2">
    <source>
        <dbReference type="EMBL" id="KAL3662212.1"/>
    </source>
</evidence>
<dbReference type="InterPro" id="IPR015943">
    <property type="entry name" value="WD40/YVTN_repeat-like_dom_sf"/>
</dbReference>
<gene>
    <name evidence="2" type="ORF">V7S43_012543</name>
</gene>
<protein>
    <submittedName>
        <fullName evidence="2">Uncharacterized protein</fullName>
    </submittedName>
</protein>
<dbReference type="SMART" id="SM00320">
    <property type="entry name" value="WD40"/>
    <property type="match status" value="3"/>
</dbReference>
<organism evidence="2 3">
    <name type="scientific">Phytophthora oleae</name>
    <dbReference type="NCBI Taxonomy" id="2107226"/>
    <lineage>
        <taxon>Eukaryota</taxon>
        <taxon>Sar</taxon>
        <taxon>Stramenopiles</taxon>
        <taxon>Oomycota</taxon>
        <taxon>Peronosporomycetes</taxon>
        <taxon>Peronosporales</taxon>
        <taxon>Peronosporaceae</taxon>
        <taxon>Phytophthora</taxon>
    </lineage>
</organism>
<keyword evidence="3" id="KW-1185">Reference proteome</keyword>
<dbReference type="EMBL" id="JBIMZQ010000032">
    <property type="protein sequence ID" value="KAL3662212.1"/>
    <property type="molecule type" value="Genomic_DNA"/>
</dbReference>
<name>A0ABD3F8B2_9STRA</name>
<reference evidence="2 3" key="1">
    <citation type="submission" date="2024-09" db="EMBL/GenBank/DDBJ databases">
        <title>Genome sequencing and assembly of Phytophthora oleae, isolate VK10A, causative agent of rot of olive drupes.</title>
        <authorList>
            <person name="Conti Taguali S."/>
            <person name="Riolo M."/>
            <person name="La Spada F."/>
            <person name="Cacciola S.O."/>
            <person name="Dionisio G."/>
        </authorList>
    </citation>
    <scope>NUCLEOTIDE SEQUENCE [LARGE SCALE GENOMIC DNA]</scope>
    <source>
        <strain evidence="2 3">VK10A</strain>
    </source>
</reference>
<dbReference type="InterPro" id="IPR036322">
    <property type="entry name" value="WD40_repeat_dom_sf"/>
</dbReference>
<dbReference type="InterPro" id="IPR001680">
    <property type="entry name" value="WD40_rpt"/>
</dbReference>
<comment type="caution">
    <text evidence="2">The sequence shown here is derived from an EMBL/GenBank/DDBJ whole genome shotgun (WGS) entry which is preliminary data.</text>
</comment>